<dbReference type="RefSeq" id="XP_029717045.2">
    <property type="nucleotide sequence ID" value="XM_029861185.2"/>
</dbReference>
<keyword evidence="3" id="KW-1185">Reference proteome</keyword>
<evidence type="ECO:0008006" key="4">
    <source>
        <dbReference type="Google" id="ProtNLM"/>
    </source>
</evidence>
<dbReference type="EnsemblMetazoa" id="AALFPA23_023376.R34786">
    <property type="protein sequence ID" value="AALFPA23_023376.P34786"/>
    <property type="gene ID" value="AALFPA23_023376"/>
</dbReference>
<proteinExistence type="predicted"/>
<organism evidence="2 3">
    <name type="scientific">Aedes albopictus</name>
    <name type="common">Asian tiger mosquito</name>
    <name type="synonym">Stegomyia albopicta</name>
    <dbReference type="NCBI Taxonomy" id="7160"/>
    <lineage>
        <taxon>Eukaryota</taxon>
        <taxon>Metazoa</taxon>
        <taxon>Ecdysozoa</taxon>
        <taxon>Arthropoda</taxon>
        <taxon>Hexapoda</taxon>
        <taxon>Insecta</taxon>
        <taxon>Pterygota</taxon>
        <taxon>Neoptera</taxon>
        <taxon>Endopterygota</taxon>
        <taxon>Diptera</taxon>
        <taxon>Nematocera</taxon>
        <taxon>Culicoidea</taxon>
        <taxon>Culicidae</taxon>
        <taxon>Culicinae</taxon>
        <taxon>Aedini</taxon>
        <taxon>Aedes</taxon>
        <taxon>Stegomyia</taxon>
    </lineage>
</organism>
<feature type="chain" id="PRO_5046096581" description="Secreted protein" evidence="1">
    <location>
        <begin position="18"/>
        <end position="233"/>
    </location>
</feature>
<evidence type="ECO:0000256" key="1">
    <source>
        <dbReference type="SAM" id="SignalP"/>
    </source>
</evidence>
<dbReference type="Proteomes" id="UP000069940">
    <property type="component" value="Unassembled WGS sequence"/>
</dbReference>
<reference evidence="2" key="2">
    <citation type="submission" date="2025-05" db="UniProtKB">
        <authorList>
            <consortium name="EnsemblMetazoa"/>
        </authorList>
    </citation>
    <scope>IDENTIFICATION</scope>
    <source>
        <strain evidence="2">Foshan</strain>
    </source>
</reference>
<evidence type="ECO:0000313" key="3">
    <source>
        <dbReference type="Proteomes" id="UP000069940"/>
    </source>
</evidence>
<sequence>MLLEVVLSLLLIYSAGSSIIDHKISNLEEELTAVEASQVAEAFIEAGLDGFRLLRVRYTKEDIDTCNMVLTSTFEVQLQSTGEVYEISSDSNITDAVNCKSKRKLVEGIQGGNLTRIQQFIKDRDDTVRLVDISVDQFRIDMAELEQKDIRIVSSNYTYQFEFDEGVDTDAELVELHVRMVNTGNEYVVNIVGDIELSGPIHPRTRPYPPKVLLSLLGGGSYSKMKRVKKGSS</sequence>
<dbReference type="GeneID" id="109406683"/>
<keyword evidence="1" id="KW-0732">Signal</keyword>
<accession>A0ABM2A0S0</accession>
<feature type="signal peptide" evidence="1">
    <location>
        <begin position="1"/>
        <end position="17"/>
    </location>
</feature>
<reference evidence="3" key="1">
    <citation type="journal article" date="2015" name="Proc. Natl. Acad. Sci. U.S.A.">
        <title>Genome sequence of the Asian Tiger mosquito, Aedes albopictus, reveals insights into its biology, genetics, and evolution.</title>
        <authorList>
            <person name="Chen X.G."/>
            <person name="Jiang X."/>
            <person name="Gu J."/>
            <person name="Xu M."/>
            <person name="Wu Y."/>
            <person name="Deng Y."/>
            <person name="Zhang C."/>
            <person name="Bonizzoni M."/>
            <person name="Dermauw W."/>
            <person name="Vontas J."/>
            <person name="Armbruster P."/>
            <person name="Huang X."/>
            <person name="Yang Y."/>
            <person name="Zhang H."/>
            <person name="He W."/>
            <person name="Peng H."/>
            <person name="Liu Y."/>
            <person name="Wu K."/>
            <person name="Chen J."/>
            <person name="Lirakis M."/>
            <person name="Topalis P."/>
            <person name="Van Leeuwen T."/>
            <person name="Hall A.B."/>
            <person name="Jiang X."/>
            <person name="Thorpe C."/>
            <person name="Mueller R.L."/>
            <person name="Sun C."/>
            <person name="Waterhouse R.M."/>
            <person name="Yan G."/>
            <person name="Tu Z.J."/>
            <person name="Fang X."/>
            <person name="James A.A."/>
        </authorList>
    </citation>
    <scope>NUCLEOTIDE SEQUENCE [LARGE SCALE GENOMIC DNA]</scope>
    <source>
        <strain evidence="3">Foshan</strain>
    </source>
</reference>
<protein>
    <recommendedName>
        <fullName evidence="4">Secreted protein</fullName>
    </recommendedName>
</protein>
<name>A0ABM2A0S0_AEDAL</name>
<evidence type="ECO:0000313" key="2">
    <source>
        <dbReference type="EnsemblMetazoa" id="AALFPA23_023376.P34786"/>
    </source>
</evidence>